<dbReference type="Gene3D" id="3.40.50.12780">
    <property type="entry name" value="N-terminal domain of ligase-like"/>
    <property type="match status" value="1"/>
</dbReference>
<dbReference type="AlphaFoldDB" id="A0A3A3FX89"/>
<proteinExistence type="inferred from homology"/>
<reference evidence="6" key="1">
    <citation type="submission" date="2018-09" db="EMBL/GenBank/DDBJ databases">
        <authorList>
            <person name="Zhu H."/>
        </authorList>
    </citation>
    <scope>NUCLEOTIDE SEQUENCE [LARGE SCALE GENOMIC DNA]</scope>
    <source>
        <strain evidence="6">K1S02-23</strain>
    </source>
</reference>
<dbReference type="Gene3D" id="3.30.300.30">
    <property type="match status" value="1"/>
</dbReference>
<protein>
    <submittedName>
        <fullName evidence="5">Long-chain-fatty-acid--CoA ligase</fullName>
    </submittedName>
</protein>
<keyword evidence="6" id="KW-1185">Reference proteome</keyword>
<evidence type="ECO:0000256" key="2">
    <source>
        <dbReference type="ARBA" id="ARBA00022598"/>
    </source>
</evidence>
<keyword evidence="2 5" id="KW-0436">Ligase</keyword>
<dbReference type="InterPro" id="IPR025110">
    <property type="entry name" value="AMP-bd_C"/>
</dbReference>
<dbReference type="GO" id="GO:0016877">
    <property type="term" value="F:ligase activity, forming carbon-sulfur bonds"/>
    <property type="evidence" value="ECO:0007669"/>
    <property type="project" value="UniProtKB-ARBA"/>
</dbReference>
<dbReference type="PANTHER" id="PTHR43767">
    <property type="entry name" value="LONG-CHAIN-FATTY-ACID--COA LIGASE"/>
    <property type="match status" value="1"/>
</dbReference>
<dbReference type="SUPFAM" id="SSF56801">
    <property type="entry name" value="Acetyl-CoA synthetase-like"/>
    <property type="match status" value="1"/>
</dbReference>
<dbReference type="EMBL" id="QYUQ01000002">
    <property type="protein sequence ID" value="RJG00823.1"/>
    <property type="molecule type" value="Genomic_DNA"/>
</dbReference>
<dbReference type="FunFam" id="3.30.300.30:FF:000008">
    <property type="entry name" value="2,3-dihydroxybenzoate-AMP ligase"/>
    <property type="match status" value="1"/>
</dbReference>
<dbReference type="InterPro" id="IPR042099">
    <property type="entry name" value="ANL_N_sf"/>
</dbReference>
<dbReference type="NCBIfam" id="NF004837">
    <property type="entry name" value="PRK06187.1"/>
    <property type="match status" value="1"/>
</dbReference>
<dbReference type="InterPro" id="IPR000873">
    <property type="entry name" value="AMP-dep_synth/lig_dom"/>
</dbReference>
<dbReference type="PROSITE" id="PS00455">
    <property type="entry name" value="AMP_BINDING"/>
    <property type="match status" value="1"/>
</dbReference>
<sequence>MSLLGDMINTPLLISSLLRQAASHHRHTEIVSRLDSGEHRTTYRDCESRSKRLAKALAKLGMVSGDRIGTLAWNDHRHLELYYGISGSGLVCHTVNPRLFADQVAYIINHGGDRLVFFDAGFLPLVESIAGQCPGVQAWVLLDQPGAPATPFQKNLLHYEALLAEQDDSYAWPSFDENSASMLCYTSGTTGDPKGVLYSHRATVIHAYVFALPDSANLSARDVIMPVVPLFHAKAWESPYAAPLVGAKLVLPGSKLDGASLYELMEKEGVTISVGVPTVWLSLLNHVKDNGLRFSSLKRLLVGGSSTPPAIVAAYAELGVELLQGWGMTETAAITTCTSPLALHKSLSPEEVRHRVNDNQGRIVAGAEMRIVDDENRELPWDGVASGHLQVRGPWIAERYYRHAESALVDGWLPTGDIAHIDADGYMKITDRSKDVVKSGGEWISSIDIENVAAAHPAVQLVACIGAAHPKWDERPLLVILKKPGMVLSRAEILKFFEGKVAKWWVPDDVIFVDEMPMTATGKLYKLKLRDQYKDYLLEPAEAKETK</sequence>
<evidence type="ECO:0000256" key="1">
    <source>
        <dbReference type="ARBA" id="ARBA00006432"/>
    </source>
</evidence>
<dbReference type="Pfam" id="PF00501">
    <property type="entry name" value="AMP-binding"/>
    <property type="match status" value="1"/>
</dbReference>
<evidence type="ECO:0000259" key="4">
    <source>
        <dbReference type="Pfam" id="PF13193"/>
    </source>
</evidence>
<feature type="domain" description="AMP-binding enzyme C-terminal" evidence="4">
    <location>
        <begin position="449"/>
        <end position="523"/>
    </location>
</feature>
<gene>
    <name evidence="5" type="ORF">D3878_03855</name>
</gene>
<evidence type="ECO:0000313" key="6">
    <source>
        <dbReference type="Proteomes" id="UP000266327"/>
    </source>
</evidence>
<dbReference type="InterPro" id="IPR045851">
    <property type="entry name" value="AMP-bd_C_sf"/>
</dbReference>
<accession>A0A3A3FX89</accession>
<dbReference type="InterPro" id="IPR020845">
    <property type="entry name" value="AMP-binding_CS"/>
</dbReference>
<name>A0A3A3FX89_9BURK</name>
<dbReference type="RefSeq" id="WP_119784277.1">
    <property type="nucleotide sequence ID" value="NZ_QYUQ01000002.1"/>
</dbReference>
<dbReference type="InterPro" id="IPR050237">
    <property type="entry name" value="ATP-dep_AMP-bd_enzyme"/>
</dbReference>
<organism evidence="5 6">
    <name type="scientific">Noviherbaspirillum sedimenti</name>
    <dbReference type="NCBI Taxonomy" id="2320865"/>
    <lineage>
        <taxon>Bacteria</taxon>
        <taxon>Pseudomonadati</taxon>
        <taxon>Pseudomonadota</taxon>
        <taxon>Betaproteobacteria</taxon>
        <taxon>Burkholderiales</taxon>
        <taxon>Oxalobacteraceae</taxon>
        <taxon>Noviherbaspirillum</taxon>
    </lineage>
</organism>
<feature type="domain" description="AMP-dependent synthetase/ligase" evidence="3">
    <location>
        <begin position="19"/>
        <end position="401"/>
    </location>
</feature>
<evidence type="ECO:0000313" key="5">
    <source>
        <dbReference type="EMBL" id="RJG00823.1"/>
    </source>
</evidence>
<dbReference type="PANTHER" id="PTHR43767:SF11">
    <property type="entry name" value="MEDIUM-CHAIN-FATTY-ACID--COA LIGASE"/>
    <property type="match status" value="1"/>
</dbReference>
<evidence type="ECO:0000259" key="3">
    <source>
        <dbReference type="Pfam" id="PF00501"/>
    </source>
</evidence>
<comment type="caution">
    <text evidence="5">The sequence shown here is derived from an EMBL/GenBank/DDBJ whole genome shotgun (WGS) entry which is preliminary data.</text>
</comment>
<dbReference type="CDD" id="cd12119">
    <property type="entry name" value="ttLC_FACS_AlkK_like"/>
    <property type="match status" value="1"/>
</dbReference>
<dbReference type="Proteomes" id="UP000266327">
    <property type="component" value="Unassembled WGS sequence"/>
</dbReference>
<dbReference type="Pfam" id="PF13193">
    <property type="entry name" value="AMP-binding_C"/>
    <property type="match status" value="1"/>
</dbReference>
<dbReference type="OrthoDB" id="9766486at2"/>
<dbReference type="NCBIfam" id="NF005426">
    <property type="entry name" value="PRK07008.1"/>
    <property type="match status" value="1"/>
</dbReference>
<comment type="similarity">
    <text evidence="1">Belongs to the ATP-dependent AMP-binding enzyme family.</text>
</comment>